<dbReference type="HOGENOM" id="CLU_017149_0_0_1"/>
<feature type="compositionally biased region" description="Basic and acidic residues" evidence="1">
    <location>
        <begin position="521"/>
        <end position="532"/>
    </location>
</feature>
<dbReference type="Gramene" id="OGLUM05G14480.1">
    <property type="protein sequence ID" value="OGLUM05G14480.1"/>
    <property type="gene ID" value="OGLUM05G14480"/>
</dbReference>
<dbReference type="STRING" id="40148.A0A0D9ZY57"/>
<dbReference type="InterPro" id="IPR038745">
    <property type="entry name" value="AT4G37440-like"/>
</dbReference>
<dbReference type="AlphaFoldDB" id="A0A0D9ZY57"/>
<feature type="region of interest" description="Disordered" evidence="1">
    <location>
        <begin position="1"/>
        <end position="125"/>
    </location>
</feature>
<accession>A0A0D9ZY57</accession>
<feature type="compositionally biased region" description="Gly residues" evidence="1">
    <location>
        <begin position="1"/>
        <end position="11"/>
    </location>
</feature>
<reference evidence="2" key="2">
    <citation type="submission" date="2018-05" db="EMBL/GenBank/DDBJ databases">
        <title>OgluRS3 (Oryza glumaepatula Reference Sequence Version 3).</title>
        <authorList>
            <person name="Zhang J."/>
            <person name="Kudrna D."/>
            <person name="Lee S."/>
            <person name="Talag J."/>
            <person name="Welchert J."/>
            <person name="Wing R.A."/>
        </authorList>
    </citation>
    <scope>NUCLEOTIDE SEQUENCE [LARGE SCALE GENOMIC DNA]</scope>
</reference>
<feature type="region of interest" description="Disordered" evidence="1">
    <location>
        <begin position="502"/>
        <end position="572"/>
    </location>
</feature>
<sequence>MAAAAGMGGNGNDADDKARDVTDQSKALGGNSCEDRALPSAVRVTVSGDPVGTFGSLGNMADDNVHLQPDEGDDDHGDSTECSSSFGPSCSAASDDDDTKSEMDGVQVDSPFLGPTRSGAVRASSAPRMVRRRQVTAEWRKIAGPIMWRCQWLELHMKNLLSQVAKYDRELAIINHEKDLQLEMVRADGPKSEPGKLYSQSHERIIMKRRKRKRDEDTVDTSLYLKRHPALSYYENKNSGVQTDGPLVNGGFDSSVVEDIEITDDALVENDRVFEQYSLREILLTVDDVQSRVLSLQGRLSNARSKYKKLSQCLDRKQVKVPQKIQNQMTCCKKDGRRSHQKTKCMHTLLQKDDLDRSLAVVPPVFGRSTDCVLECMKKNDAQEDAVQSDPNGITIEMFCGKDNFLTNAHVGELYKESADDVLIDNQAAKEEGYQLFEKVKPEEHSELVMPPSKVQKASADIVDYEQVQETTPLAKQIISGDKRGQKPNKKHGLPVLAKKIKTEKDPGNMKNEKTVLVAVDPRRSTRGRNHEGQPLNHPFEQQSKSEDVGEAGSSMKVRKQGNAAESRDSRG</sequence>
<evidence type="ECO:0000313" key="2">
    <source>
        <dbReference type="EnsemblPlants" id="OGLUM05G14480.1"/>
    </source>
</evidence>
<dbReference type="PANTHER" id="PTHR34057:SF13">
    <property type="entry name" value="OS05G0365200 PROTEIN"/>
    <property type="match status" value="1"/>
</dbReference>
<dbReference type="EnsemblPlants" id="OGLUM05G14480.2">
    <property type="protein sequence ID" value="OGLUM05G14480.2"/>
    <property type="gene ID" value="OGLUM05G14480"/>
</dbReference>
<organism evidence="2">
    <name type="scientific">Oryza glumipatula</name>
    <dbReference type="NCBI Taxonomy" id="40148"/>
    <lineage>
        <taxon>Eukaryota</taxon>
        <taxon>Viridiplantae</taxon>
        <taxon>Streptophyta</taxon>
        <taxon>Embryophyta</taxon>
        <taxon>Tracheophyta</taxon>
        <taxon>Spermatophyta</taxon>
        <taxon>Magnoliopsida</taxon>
        <taxon>Liliopsida</taxon>
        <taxon>Poales</taxon>
        <taxon>Poaceae</taxon>
        <taxon>BOP clade</taxon>
        <taxon>Oryzoideae</taxon>
        <taxon>Oryzeae</taxon>
        <taxon>Oryzinae</taxon>
        <taxon>Oryza</taxon>
    </lineage>
</organism>
<dbReference type="CDD" id="cd11650">
    <property type="entry name" value="AT4G37440_like"/>
    <property type="match status" value="1"/>
</dbReference>
<feature type="compositionally biased region" description="Basic and acidic residues" evidence="1">
    <location>
        <begin position="502"/>
        <end position="514"/>
    </location>
</feature>
<dbReference type="Proteomes" id="UP000026961">
    <property type="component" value="Chromosome 5"/>
</dbReference>
<proteinExistence type="predicted"/>
<protein>
    <submittedName>
        <fullName evidence="2">Uncharacterized protein</fullName>
    </submittedName>
</protein>
<evidence type="ECO:0000313" key="3">
    <source>
        <dbReference type="Proteomes" id="UP000026961"/>
    </source>
</evidence>
<dbReference type="eggNOG" id="ENOG502QVMR">
    <property type="taxonomic scope" value="Eukaryota"/>
</dbReference>
<dbReference type="EnsemblPlants" id="OGLUM05G14480.1">
    <property type="protein sequence ID" value="OGLUM05G14480.1"/>
    <property type="gene ID" value="OGLUM05G14480"/>
</dbReference>
<evidence type="ECO:0000256" key="1">
    <source>
        <dbReference type="SAM" id="MobiDB-lite"/>
    </source>
</evidence>
<dbReference type="PANTHER" id="PTHR34057">
    <property type="entry name" value="ELONGATION FACTOR"/>
    <property type="match status" value="1"/>
</dbReference>
<reference evidence="2" key="1">
    <citation type="submission" date="2015-04" db="UniProtKB">
        <authorList>
            <consortium name="EnsemblPlants"/>
        </authorList>
    </citation>
    <scope>IDENTIFICATION</scope>
</reference>
<feature type="compositionally biased region" description="Low complexity" evidence="1">
    <location>
        <begin position="80"/>
        <end position="93"/>
    </location>
</feature>
<keyword evidence="3" id="KW-1185">Reference proteome</keyword>
<dbReference type="Gramene" id="OGLUM05G14480.2">
    <property type="protein sequence ID" value="OGLUM05G14480.2"/>
    <property type="gene ID" value="OGLUM05G14480"/>
</dbReference>
<feature type="compositionally biased region" description="Basic and acidic residues" evidence="1">
    <location>
        <begin position="14"/>
        <end position="23"/>
    </location>
</feature>
<name>A0A0D9ZY57_9ORYZ</name>